<dbReference type="Pfam" id="PF12796">
    <property type="entry name" value="Ank_2"/>
    <property type="match status" value="1"/>
</dbReference>
<dbReference type="PANTHER" id="PTHR24198">
    <property type="entry name" value="ANKYRIN REPEAT AND PROTEIN KINASE DOMAIN-CONTAINING PROTEIN"/>
    <property type="match status" value="1"/>
</dbReference>
<dbReference type="Proteomes" id="UP000325672">
    <property type="component" value="Unassembled WGS sequence"/>
</dbReference>
<evidence type="ECO:0000313" key="4">
    <source>
        <dbReference type="EMBL" id="KAE8141221.1"/>
    </source>
</evidence>
<name>A0A5N6T4U9_ASPPS</name>
<dbReference type="PROSITE" id="PS50088">
    <property type="entry name" value="ANK_REPEAT"/>
    <property type="match status" value="1"/>
</dbReference>
<dbReference type="InterPro" id="IPR002110">
    <property type="entry name" value="Ankyrin_rpt"/>
</dbReference>
<proteinExistence type="predicted"/>
<dbReference type="SMART" id="SM00248">
    <property type="entry name" value="ANK"/>
    <property type="match status" value="3"/>
</dbReference>
<dbReference type="Gene3D" id="1.25.40.20">
    <property type="entry name" value="Ankyrin repeat-containing domain"/>
    <property type="match status" value="1"/>
</dbReference>
<dbReference type="PANTHER" id="PTHR24198:SF165">
    <property type="entry name" value="ANKYRIN REPEAT-CONTAINING PROTEIN-RELATED"/>
    <property type="match status" value="1"/>
</dbReference>
<evidence type="ECO:0000256" key="1">
    <source>
        <dbReference type="ARBA" id="ARBA00022737"/>
    </source>
</evidence>
<dbReference type="SUPFAM" id="SSF48403">
    <property type="entry name" value="Ankyrin repeat"/>
    <property type="match status" value="1"/>
</dbReference>
<evidence type="ECO:0000313" key="5">
    <source>
        <dbReference type="Proteomes" id="UP000325672"/>
    </source>
</evidence>
<organism evidence="4 5">
    <name type="scientific">Aspergillus pseudotamarii</name>
    <dbReference type="NCBI Taxonomy" id="132259"/>
    <lineage>
        <taxon>Eukaryota</taxon>
        <taxon>Fungi</taxon>
        <taxon>Dikarya</taxon>
        <taxon>Ascomycota</taxon>
        <taxon>Pezizomycotina</taxon>
        <taxon>Eurotiomycetes</taxon>
        <taxon>Eurotiomycetidae</taxon>
        <taxon>Eurotiales</taxon>
        <taxon>Aspergillaceae</taxon>
        <taxon>Aspergillus</taxon>
        <taxon>Aspergillus subgen. Circumdati</taxon>
    </lineage>
</organism>
<keyword evidence="5" id="KW-1185">Reference proteome</keyword>
<accession>A0A5N6T4U9</accession>
<evidence type="ECO:0000256" key="2">
    <source>
        <dbReference type="ARBA" id="ARBA00023043"/>
    </source>
</evidence>
<dbReference type="PROSITE" id="PS50297">
    <property type="entry name" value="ANK_REP_REGION"/>
    <property type="match status" value="1"/>
</dbReference>
<keyword evidence="1" id="KW-0677">Repeat</keyword>
<dbReference type="OrthoDB" id="539213at2759"/>
<reference evidence="4 5" key="1">
    <citation type="submission" date="2019-04" db="EMBL/GenBank/DDBJ databases">
        <title>Friends and foes A comparative genomics study of 23 Aspergillus species from section Flavi.</title>
        <authorList>
            <consortium name="DOE Joint Genome Institute"/>
            <person name="Kjaerbolling I."/>
            <person name="Vesth T."/>
            <person name="Frisvad J.C."/>
            <person name="Nybo J.L."/>
            <person name="Theobald S."/>
            <person name="Kildgaard S."/>
            <person name="Isbrandt T."/>
            <person name="Kuo A."/>
            <person name="Sato A."/>
            <person name="Lyhne E.K."/>
            <person name="Kogle M.E."/>
            <person name="Wiebenga A."/>
            <person name="Kun R.S."/>
            <person name="Lubbers R.J."/>
            <person name="Makela M.R."/>
            <person name="Barry K."/>
            <person name="Chovatia M."/>
            <person name="Clum A."/>
            <person name="Daum C."/>
            <person name="Haridas S."/>
            <person name="He G."/>
            <person name="LaButti K."/>
            <person name="Lipzen A."/>
            <person name="Mondo S."/>
            <person name="Riley R."/>
            <person name="Salamov A."/>
            <person name="Simmons B.A."/>
            <person name="Magnuson J.K."/>
            <person name="Henrissat B."/>
            <person name="Mortensen U.H."/>
            <person name="Larsen T.O."/>
            <person name="Devries R.P."/>
            <person name="Grigoriev I.V."/>
            <person name="Machida M."/>
            <person name="Baker S.E."/>
            <person name="Andersen M.R."/>
        </authorList>
    </citation>
    <scope>NUCLEOTIDE SEQUENCE [LARGE SCALE GENOMIC DNA]</scope>
    <source>
        <strain evidence="4 5">CBS 117625</strain>
    </source>
</reference>
<keyword evidence="2 3" id="KW-0040">ANK repeat</keyword>
<dbReference type="AlphaFoldDB" id="A0A5N6T4U9"/>
<sequence length="338" mass="37337">MRASTILLPTSSHHLPDQLTDTATTPVLTHLSSVYKSLARLDHSPQSNLTFFSTMEVMMRTDNLAKIPAENPLNLASLLDNGHPVPEQLISDVHVSVIKDTVIEVIDIGIFKNLLMAGINPNSTNSKGNTLLAIAMKNRWTLKNGELCAALYKKGARVTDLAAFSRICECQPVSWIEKLISNGTDIAGRRERVRQGLIIFHRLAANSKYGLSEKRPVLDLLHQVMPGLLDEPAIEGTTPLHLATTCRSDTLVSYLLDKGANIEALSSDCGNPLNCAVYLGDSFIISRLLTKIDRTRRPSERRDDFEVILRISQEQETEPSHTGVYARDASMLHTSSPY</sequence>
<protein>
    <recommendedName>
        <fullName evidence="6">Ankyrin repeat-containing domain protein</fullName>
    </recommendedName>
</protein>
<dbReference type="RefSeq" id="XP_031917284.1">
    <property type="nucleotide sequence ID" value="XM_032058924.1"/>
</dbReference>
<evidence type="ECO:0008006" key="6">
    <source>
        <dbReference type="Google" id="ProtNLM"/>
    </source>
</evidence>
<gene>
    <name evidence="4" type="ORF">BDV38DRAFT_279129</name>
</gene>
<dbReference type="GeneID" id="43643134"/>
<evidence type="ECO:0000256" key="3">
    <source>
        <dbReference type="PROSITE-ProRule" id="PRU00023"/>
    </source>
</evidence>
<dbReference type="EMBL" id="ML743558">
    <property type="protein sequence ID" value="KAE8141221.1"/>
    <property type="molecule type" value="Genomic_DNA"/>
</dbReference>
<dbReference type="InterPro" id="IPR036770">
    <property type="entry name" value="Ankyrin_rpt-contain_sf"/>
</dbReference>
<feature type="repeat" description="ANK" evidence="3">
    <location>
        <begin position="235"/>
        <end position="267"/>
    </location>
</feature>